<organism evidence="3 4">
    <name type="scientific">Halogeometricum borinquense</name>
    <dbReference type="NCBI Taxonomy" id="60847"/>
    <lineage>
        <taxon>Archaea</taxon>
        <taxon>Methanobacteriati</taxon>
        <taxon>Methanobacteriota</taxon>
        <taxon>Stenosarchaea group</taxon>
        <taxon>Halobacteria</taxon>
        <taxon>Halobacteriales</taxon>
        <taxon>Haloferacaceae</taxon>
        <taxon>Halogeometricum</taxon>
    </lineage>
</organism>
<keyword evidence="2" id="KW-0472">Membrane</keyword>
<evidence type="ECO:0000256" key="2">
    <source>
        <dbReference type="SAM" id="Phobius"/>
    </source>
</evidence>
<feature type="transmembrane region" description="Helical" evidence="2">
    <location>
        <begin position="213"/>
        <end position="238"/>
    </location>
</feature>
<proteinExistence type="predicted"/>
<reference evidence="3 4" key="1">
    <citation type="submission" date="2018-12" db="EMBL/GenBank/DDBJ databases">
        <title>Genome analysis provides insights into bioremediation potentialities of Halogeometricum borinquense strain N11.</title>
        <authorList>
            <person name="Najjari A."/>
            <person name="Youssef N."/>
            <person name="Fhoula I."/>
            <person name="Ben Dhia O."/>
            <person name="Mahjoubi M."/>
            <person name="Ouzari H.I."/>
            <person name="Cherif A."/>
        </authorList>
    </citation>
    <scope>NUCLEOTIDE SEQUENCE [LARGE SCALE GENOMIC DNA]</scope>
    <source>
        <strain evidence="3 4">N11</strain>
    </source>
</reference>
<evidence type="ECO:0000256" key="1">
    <source>
        <dbReference type="SAM" id="MobiDB-lite"/>
    </source>
</evidence>
<feature type="region of interest" description="Disordered" evidence="1">
    <location>
        <begin position="296"/>
        <end position="318"/>
    </location>
</feature>
<feature type="transmembrane region" description="Helical" evidence="2">
    <location>
        <begin position="121"/>
        <end position="145"/>
    </location>
</feature>
<keyword evidence="2" id="KW-1133">Transmembrane helix</keyword>
<sequence>MASSIPFTDRIADGWRRSADALWLVFVPVVTALFSVDKILRITLINRFHVGFKFLNLPSPIESVWSFVNVPQSGVHIDSGPAIPILAVLVLVTMFLLGGYLGSIRRLLDADEDQFDFTHDAFAYLGPMAVWAAVPSLVTVSVAMLAGGFGTVEGNTLLPLVLVIIAGALVFGYLFYAAPFLVVLRETGLVDALRGSYHLAVSGGPYASYALGYVFFSFVVSGALSLIVVNLGIVGLLVGIPLGGRLGLATTTATMRFVADVDDQSPTLCEWDDGGDDPFQQNAGEQASNAYGKASNAYGKASNADDRLGDEFDRDGTR</sequence>
<dbReference type="RefSeq" id="WP_129785546.1">
    <property type="nucleotide sequence ID" value="NZ_RZHH01000002.1"/>
</dbReference>
<feature type="transmembrane region" description="Helical" evidence="2">
    <location>
        <begin position="21"/>
        <end position="40"/>
    </location>
</feature>
<comment type="caution">
    <text evidence="3">The sequence shown here is derived from an EMBL/GenBank/DDBJ whole genome shotgun (WGS) entry which is preliminary data.</text>
</comment>
<feature type="compositionally biased region" description="Basic and acidic residues" evidence="1">
    <location>
        <begin position="303"/>
        <end position="318"/>
    </location>
</feature>
<evidence type="ECO:0008006" key="5">
    <source>
        <dbReference type="Google" id="ProtNLM"/>
    </source>
</evidence>
<dbReference type="Proteomes" id="UP000294028">
    <property type="component" value="Unassembled WGS sequence"/>
</dbReference>
<keyword evidence="2" id="KW-0812">Transmembrane</keyword>
<protein>
    <recommendedName>
        <fullName evidence="5">DUF4013 domain-containing protein</fullName>
    </recommendedName>
</protein>
<evidence type="ECO:0000313" key="3">
    <source>
        <dbReference type="EMBL" id="RYJ15223.1"/>
    </source>
</evidence>
<name>A0A482TN35_9EURY</name>
<dbReference type="EMBL" id="RZHH01000002">
    <property type="protein sequence ID" value="RYJ15223.1"/>
    <property type="molecule type" value="Genomic_DNA"/>
</dbReference>
<accession>A0A482TN35</accession>
<feature type="transmembrane region" description="Helical" evidence="2">
    <location>
        <begin position="157"/>
        <end position="176"/>
    </location>
</feature>
<gene>
    <name evidence="3" type="ORF">ELS19_15555</name>
</gene>
<feature type="transmembrane region" description="Helical" evidence="2">
    <location>
        <begin position="82"/>
        <end position="101"/>
    </location>
</feature>
<dbReference type="AlphaFoldDB" id="A0A482TN35"/>
<evidence type="ECO:0000313" key="4">
    <source>
        <dbReference type="Proteomes" id="UP000294028"/>
    </source>
</evidence>